<reference evidence="2 3" key="1">
    <citation type="submission" date="2019-09" db="EMBL/GenBank/DDBJ databases">
        <title>FDA dAtabase for Regulatory Grade micrObial Sequences (FDA-ARGOS): Supporting development and validation of Infectious Disease Dx tests.</title>
        <authorList>
            <person name="Sciortino C."/>
            <person name="Tallon L."/>
            <person name="Sadzewicz L."/>
            <person name="Vavikolanu K."/>
            <person name="Mehta A."/>
            <person name="Aluvathingal J."/>
            <person name="Nadendla S."/>
            <person name="Nandy P."/>
            <person name="Geyer C."/>
            <person name="Yan Y."/>
            <person name="Sichtig H."/>
        </authorList>
    </citation>
    <scope>NUCLEOTIDE SEQUENCE [LARGE SCALE GENOMIC DNA]</scope>
    <source>
        <strain evidence="2 3">FDAARGOS_664</strain>
    </source>
</reference>
<dbReference type="OrthoDB" id="9813211at2"/>
<protein>
    <submittedName>
        <fullName evidence="2">Glycosyltransferase</fullName>
    </submittedName>
</protein>
<dbReference type="PANTHER" id="PTHR45947:SF3">
    <property type="entry name" value="SULFOQUINOVOSYL TRANSFERASE SQD2"/>
    <property type="match status" value="1"/>
</dbReference>
<name>A0A5P2HF68_9BURK</name>
<dbReference type="InterPro" id="IPR050194">
    <property type="entry name" value="Glycosyltransferase_grp1"/>
</dbReference>
<dbReference type="AlphaFoldDB" id="A0A5P2HF68"/>
<accession>A0A5P2HF68</accession>
<sequence length="234" mass="25771">MLGARVTACSASEARYARLAVRSRRTCLLENAIDLDTAARLGGREGGGRVRVVTSGRVTYAKAPWRFGLMARALADPDATCFDWLGDGDDDVRRRWLAGTPVRITGWLERDALLRELATSDIFVMTSLWEGMPIALIEAQAMGIPAVVSRVSGNRDIVRHGVTGFVAGSDEELIAYTWQLVRDASLRARMGEAARRAAHARFGKEAFARRSLDIYFGEKTTMPSLHPKPRPELP</sequence>
<dbReference type="Gene3D" id="3.40.50.2000">
    <property type="entry name" value="Glycogen Phosphorylase B"/>
    <property type="match status" value="2"/>
</dbReference>
<evidence type="ECO:0000259" key="1">
    <source>
        <dbReference type="Pfam" id="PF00534"/>
    </source>
</evidence>
<dbReference type="InterPro" id="IPR001296">
    <property type="entry name" value="Glyco_trans_1"/>
</dbReference>
<proteinExistence type="predicted"/>
<dbReference type="Proteomes" id="UP000322822">
    <property type="component" value="Chromosome 2"/>
</dbReference>
<keyword evidence="2" id="KW-0808">Transferase</keyword>
<dbReference type="SUPFAM" id="SSF53756">
    <property type="entry name" value="UDP-Glycosyltransferase/glycogen phosphorylase"/>
    <property type="match status" value="1"/>
</dbReference>
<organism evidence="2 3">
    <name type="scientific">Cupriavidus pauculus</name>
    <dbReference type="NCBI Taxonomy" id="82633"/>
    <lineage>
        <taxon>Bacteria</taxon>
        <taxon>Pseudomonadati</taxon>
        <taxon>Pseudomonadota</taxon>
        <taxon>Betaproteobacteria</taxon>
        <taxon>Burkholderiales</taxon>
        <taxon>Burkholderiaceae</taxon>
        <taxon>Cupriavidus</taxon>
    </lineage>
</organism>
<evidence type="ECO:0000313" key="3">
    <source>
        <dbReference type="Proteomes" id="UP000322822"/>
    </source>
</evidence>
<evidence type="ECO:0000313" key="2">
    <source>
        <dbReference type="EMBL" id="QET06676.1"/>
    </source>
</evidence>
<dbReference type="EMBL" id="CP044067">
    <property type="protein sequence ID" value="QET06676.1"/>
    <property type="molecule type" value="Genomic_DNA"/>
</dbReference>
<dbReference type="PANTHER" id="PTHR45947">
    <property type="entry name" value="SULFOQUINOVOSYL TRANSFERASE SQD2"/>
    <property type="match status" value="1"/>
</dbReference>
<dbReference type="Pfam" id="PF00534">
    <property type="entry name" value="Glycos_transf_1"/>
    <property type="match status" value="1"/>
</dbReference>
<gene>
    <name evidence="2" type="ORF">FOB72_25210</name>
</gene>
<feature type="domain" description="Glycosyl transferase family 1" evidence="1">
    <location>
        <begin position="102"/>
        <end position="196"/>
    </location>
</feature>
<dbReference type="GO" id="GO:0016757">
    <property type="term" value="F:glycosyltransferase activity"/>
    <property type="evidence" value="ECO:0007669"/>
    <property type="project" value="InterPro"/>
</dbReference>